<name>A0A481Z2Z3_9VIRU</name>
<evidence type="ECO:0000313" key="1">
    <source>
        <dbReference type="EMBL" id="QBK89721.1"/>
    </source>
</evidence>
<organism evidence="1">
    <name type="scientific">Pithovirus LCPAC101</name>
    <dbReference type="NCBI Taxonomy" id="2506586"/>
    <lineage>
        <taxon>Viruses</taxon>
        <taxon>Pithoviruses</taxon>
    </lineage>
</organism>
<proteinExistence type="predicted"/>
<dbReference type="EMBL" id="MK500439">
    <property type="protein sequence ID" value="QBK89721.1"/>
    <property type="molecule type" value="Genomic_DNA"/>
</dbReference>
<sequence length="127" mass="14644">MKTYKVAMSLYFSHFIKLHQNNQSETTEKLQKLNSSFDYAKSMSMKKLQGLLTRLDEENTLDVTHYTSPSKIEMHMRTMMGGPLYLSNILGGNSNSKISKKYNVQEIQNICGKYTHVQLMNIAKDKI</sequence>
<reference evidence="1" key="1">
    <citation type="journal article" date="2019" name="MBio">
        <title>Virus Genomes from Deep Sea Sediments Expand the Ocean Megavirome and Support Independent Origins of Viral Gigantism.</title>
        <authorList>
            <person name="Backstrom D."/>
            <person name="Yutin N."/>
            <person name="Jorgensen S.L."/>
            <person name="Dharamshi J."/>
            <person name="Homa F."/>
            <person name="Zaremba-Niedwiedzka K."/>
            <person name="Spang A."/>
            <person name="Wolf Y.I."/>
            <person name="Koonin E.V."/>
            <person name="Ettema T.J."/>
        </authorList>
    </citation>
    <scope>NUCLEOTIDE SEQUENCE</scope>
</reference>
<accession>A0A481Z2Z3</accession>
<protein>
    <submittedName>
        <fullName evidence="1">Uncharacterized protein</fullName>
    </submittedName>
</protein>
<gene>
    <name evidence="1" type="ORF">LCPAC101_00040</name>
</gene>